<dbReference type="Pfam" id="PF16289">
    <property type="entry name" value="PIN_12"/>
    <property type="match status" value="1"/>
</dbReference>
<evidence type="ECO:0000313" key="2">
    <source>
        <dbReference type="EMBL" id="WEK04701.1"/>
    </source>
</evidence>
<dbReference type="Proteomes" id="UP001217476">
    <property type="component" value="Chromosome"/>
</dbReference>
<protein>
    <submittedName>
        <fullName evidence="2">PIN domain-containing protein</fullName>
    </submittedName>
</protein>
<reference evidence="2" key="1">
    <citation type="submission" date="2023-03" db="EMBL/GenBank/DDBJ databases">
        <title>Andean soil-derived lignocellulolytic bacterial consortium as a source of novel taxa and putative plastic-active enzymes.</title>
        <authorList>
            <person name="Diaz-Garcia L."/>
            <person name="Chuvochina M."/>
            <person name="Feuerriegel G."/>
            <person name="Bunk B."/>
            <person name="Sproer C."/>
            <person name="Streit W.R."/>
            <person name="Rodriguez L.M."/>
            <person name="Overmann J."/>
            <person name="Jimenez D.J."/>
        </authorList>
    </citation>
    <scope>NUCLEOTIDE SEQUENCE</scope>
    <source>
        <strain evidence="2">MAG 4196</strain>
    </source>
</reference>
<dbReference type="EMBL" id="CP119312">
    <property type="protein sequence ID" value="WEK04701.1"/>
    <property type="molecule type" value="Genomic_DNA"/>
</dbReference>
<feature type="domain" description="DUF4935" evidence="1">
    <location>
        <begin position="13"/>
        <end position="191"/>
    </location>
</feature>
<dbReference type="InterPro" id="IPR032557">
    <property type="entry name" value="DUF4935"/>
</dbReference>
<proteinExistence type="predicted"/>
<name>A0AAJ6B0H7_9HYPH</name>
<sequence length="351" mass="40210">MAKPERKKSQTHILVDSSIWLDMAKDHRLLPVLDALRHLVDEERVVLIVPDIVEAEFARNKDRVVEDARRGFASHLKRVRDAVVQFAEDDAKRNATLQQISELDHRIAMKSEDVSESVVKIQELFGRAKKVTASTDALLKAAKRGIDKVAPFHLAKNSMADAVLIEIYAEQRAALSKYDEAAFVTSNVRDFSLHNGDQRKPHVDLEPLFKIPSFYMTSLVDVVKAADEDLLANLEFERNYQDESRGLSAILEAENLLFRQVWYNRHWNLRIAIEEGRHKVVPKDQYSTQPYKNDETLDTVWEGALAAAKRTEEEVGIENLGPWDDFEWGMVNGKLSALRWVLGYEWDMLDT</sequence>
<dbReference type="AlphaFoldDB" id="A0AAJ6B0H7"/>
<evidence type="ECO:0000259" key="1">
    <source>
        <dbReference type="Pfam" id="PF16289"/>
    </source>
</evidence>
<evidence type="ECO:0000313" key="3">
    <source>
        <dbReference type="Proteomes" id="UP001217476"/>
    </source>
</evidence>
<organism evidence="2 3">
    <name type="scientific">Candidatus Devosia phytovorans</name>
    <dbReference type="NCBI Taxonomy" id="3121372"/>
    <lineage>
        <taxon>Bacteria</taxon>
        <taxon>Pseudomonadati</taxon>
        <taxon>Pseudomonadota</taxon>
        <taxon>Alphaproteobacteria</taxon>
        <taxon>Hyphomicrobiales</taxon>
        <taxon>Devosiaceae</taxon>
        <taxon>Devosia</taxon>
    </lineage>
</organism>
<accession>A0AAJ6B0H7</accession>
<gene>
    <name evidence="2" type="ORF">P0Y65_00120</name>
</gene>